<evidence type="ECO:0000256" key="5">
    <source>
        <dbReference type="PIRSR" id="PIRSR005700-1"/>
    </source>
</evidence>
<dbReference type="GO" id="GO:0043418">
    <property type="term" value="P:homocysteine catabolic process"/>
    <property type="evidence" value="ECO:0007669"/>
    <property type="project" value="TreeGrafter"/>
</dbReference>
<dbReference type="OrthoDB" id="1111399at2"/>
<evidence type="ECO:0000256" key="1">
    <source>
        <dbReference type="ARBA" id="ARBA00022670"/>
    </source>
</evidence>
<keyword evidence="1 4" id="KW-0645">Protease</keyword>
<dbReference type="PIRSF" id="PIRSF005700">
    <property type="entry name" value="PepC"/>
    <property type="match status" value="1"/>
</dbReference>
<sequence length="438" mass="50471">MDLKLKTLEKFANKFNTKSNLLLQNSVIKNGLKNTCINHKTLIKHDYVFDIETTIGEITMQSNSGRCWIFAALNVARLKAMKDLNVENFEFSENYLAFYDKLEKANTFLNFIIQNIDKPLNDRLVHTKIHSSVASDGGYWEWFVALLNKYGAVPKSIMPETFHSGNTTNMNEILDWHLKNGASRLHQLYAQKATNQELLDEKEAILYEVYDIVSKCLGTPPTTFDYEYKDKNKKVVKIKNITPLEFFEKYVGNDFGNKINVLHDPRDLHPYGSIYLLKEQNSVYNDGDVKMVNIPLQAMKDAIIASLKDGVPVWFGCDVDPFKDSPSGILDPELYQYSELFTPVNNLNKADRIKFYNSNLNHAMAFVGVKFDEQNNTTFWKVENSWGDKYGKKGIFSMSDSWFDEYCFTAIVDAKYLDTKYQLDNPKVVEVELWDPLA</sequence>
<reference evidence="6 7" key="1">
    <citation type="submission" date="2019-06" db="EMBL/GenBank/DDBJ databases">
        <title>Mycoplasma sp. 2F1A isolated from ostrich.</title>
        <authorList>
            <person name="Spergser J."/>
        </authorList>
    </citation>
    <scope>NUCLEOTIDE SEQUENCE [LARGE SCALE GENOMIC DNA]</scope>
    <source>
        <strain evidence="6 7">2F1A</strain>
    </source>
</reference>
<dbReference type="GO" id="GO:0009636">
    <property type="term" value="P:response to toxic substance"/>
    <property type="evidence" value="ECO:0007669"/>
    <property type="project" value="TreeGrafter"/>
</dbReference>
<proteinExistence type="inferred from homology"/>
<organism evidence="6 7">
    <name type="scientific">Mycoplasma nasistruthionis</name>
    <dbReference type="NCBI Taxonomy" id="353852"/>
    <lineage>
        <taxon>Bacteria</taxon>
        <taxon>Bacillati</taxon>
        <taxon>Mycoplasmatota</taxon>
        <taxon>Mollicutes</taxon>
        <taxon>Mycoplasmataceae</taxon>
        <taxon>Mycoplasma</taxon>
    </lineage>
</organism>
<gene>
    <name evidence="6" type="ORF">FG904_02210</name>
</gene>
<accession>A0A5B7XVD0</accession>
<dbReference type="InterPro" id="IPR038765">
    <property type="entry name" value="Papain-like_cys_pep_sf"/>
</dbReference>
<dbReference type="Proteomes" id="UP000305457">
    <property type="component" value="Chromosome"/>
</dbReference>
<dbReference type="EMBL" id="CP040825">
    <property type="protein sequence ID" value="QCZ36808.1"/>
    <property type="molecule type" value="Genomic_DNA"/>
</dbReference>
<dbReference type="CDD" id="cd00585">
    <property type="entry name" value="Peptidase_C1B"/>
    <property type="match status" value="1"/>
</dbReference>
<dbReference type="PANTHER" id="PTHR10363:SF2">
    <property type="entry name" value="BLEOMYCIN HYDROLASE"/>
    <property type="match status" value="1"/>
</dbReference>
<dbReference type="RefSeq" id="WP_139592290.1">
    <property type="nucleotide sequence ID" value="NZ_CP040825.1"/>
</dbReference>
<dbReference type="InterPro" id="IPR004134">
    <property type="entry name" value="Peptidase_C1B"/>
</dbReference>
<dbReference type="KEGG" id="mnh:FG904_02210"/>
<dbReference type="GO" id="GO:0070005">
    <property type="term" value="F:cysteine-type aminopeptidase activity"/>
    <property type="evidence" value="ECO:0007669"/>
    <property type="project" value="InterPro"/>
</dbReference>
<dbReference type="GO" id="GO:0006508">
    <property type="term" value="P:proteolysis"/>
    <property type="evidence" value="ECO:0007669"/>
    <property type="project" value="UniProtKB-KW"/>
</dbReference>
<evidence type="ECO:0000313" key="6">
    <source>
        <dbReference type="EMBL" id="QCZ36808.1"/>
    </source>
</evidence>
<keyword evidence="4" id="KW-0031">Aminopeptidase</keyword>
<dbReference type="SUPFAM" id="SSF54001">
    <property type="entry name" value="Cysteine proteinases"/>
    <property type="match status" value="1"/>
</dbReference>
<protein>
    <recommendedName>
        <fullName evidence="4">Aminopeptidase</fullName>
    </recommendedName>
</protein>
<dbReference type="Gene3D" id="3.90.70.10">
    <property type="entry name" value="Cysteine proteinases"/>
    <property type="match status" value="1"/>
</dbReference>
<dbReference type="PANTHER" id="PTHR10363">
    <property type="entry name" value="BLEOMYCIN HYDROLASE"/>
    <property type="match status" value="1"/>
</dbReference>
<evidence type="ECO:0000313" key="7">
    <source>
        <dbReference type="Proteomes" id="UP000305457"/>
    </source>
</evidence>
<dbReference type="GO" id="GO:0005737">
    <property type="term" value="C:cytoplasm"/>
    <property type="evidence" value="ECO:0007669"/>
    <property type="project" value="TreeGrafter"/>
</dbReference>
<feature type="active site" evidence="5">
    <location>
        <position position="67"/>
    </location>
</feature>
<feature type="active site" evidence="5">
    <location>
        <position position="362"/>
    </location>
</feature>
<dbReference type="Pfam" id="PF03051">
    <property type="entry name" value="Peptidase_C1_2"/>
    <property type="match status" value="1"/>
</dbReference>
<feature type="active site" evidence="5">
    <location>
        <position position="384"/>
    </location>
</feature>
<comment type="similarity">
    <text evidence="4">Belongs to the peptidase C1 family.</text>
</comment>
<evidence type="ECO:0000256" key="4">
    <source>
        <dbReference type="PIRNR" id="PIRNR005700"/>
    </source>
</evidence>
<evidence type="ECO:0000256" key="3">
    <source>
        <dbReference type="ARBA" id="ARBA00022807"/>
    </source>
</evidence>
<evidence type="ECO:0000256" key="2">
    <source>
        <dbReference type="ARBA" id="ARBA00022801"/>
    </source>
</evidence>
<keyword evidence="2 4" id="KW-0378">Hydrolase</keyword>
<keyword evidence="3 4" id="KW-0788">Thiol protease</keyword>
<dbReference type="PROSITE" id="PS00139">
    <property type="entry name" value="THIOL_PROTEASE_CYS"/>
    <property type="match status" value="1"/>
</dbReference>
<dbReference type="InterPro" id="IPR000169">
    <property type="entry name" value="Pept_cys_AS"/>
</dbReference>
<dbReference type="AlphaFoldDB" id="A0A5B7XVD0"/>
<name>A0A5B7XVD0_9MOLU</name>